<dbReference type="PANTHER" id="PTHR34822">
    <property type="entry name" value="GRPB DOMAIN PROTEIN (AFU_ORTHOLOGUE AFUA_1G01530)"/>
    <property type="match status" value="1"/>
</dbReference>
<dbReference type="EMBL" id="JBBDGM010000001">
    <property type="protein sequence ID" value="MEJ1086969.1"/>
    <property type="molecule type" value="Genomic_DNA"/>
</dbReference>
<dbReference type="Pfam" id="PF04229">
    <property type="entry name" value="GrpB"/>
    <property type="match status" value="1"/>
</dbReference>
<organism evidence="1 2">
    <name type="scientific">Microbacterium bandirmense</name>
    <dbReference type="NCBI Taxonomy" id="3122050"/>
    <lineage>
        <taxon>Bacteria</taxon>
        <taxon>Bacillati</taxon>
        <taxon>Actinomycetota</taxon>
        <taxon>Actinomycetes</taxon>
        <taxon>Micrococcales</taxon>
        <taxon>Microbacteriaceae</taxon>
        <taxon>Microbacterium</taxon>
    </lineage>
</organism>
<dbReference type="Proteomes" id="UP001371224">
    <property type="component" value="Unassembled WGS sequence"/>
</dbReference>
<comment type="caution">
    <text evidence="1">The sequence shown here is derived from an EMBL/GenBank/DDBJ whole genome shotgun (WGS) entry which is preliminary data.</text>
</comment>
<proteinExistence type="predicted"/>
<evidence type="ECO:0000313" key="2">
    <source>
        <dbReference type="Proteomes" id="UP001371224"/>
    </source>
</evidence>
<dbReference type="PANTHER" id="PTHR34822:SF1">
    <property type="entry name" value="GRPB FAMILY PROTEIN"/>
    <property type="match status" value="1"/>
</dbReference>
<dbReference type="RefSeq" id="WP_337330646.1">
    <property type="nucleotide sequence ID" value="NZ_JBBDGM010000001.1"/>
</dbReference>
<evidence type="ECO:0000313" key="1">
    <source>
        <dbReference type="EMBL" id="MEJ1086969.1"/>
    </source>
</evidence>
<name>A0ABU8L6L0_9MICO</name>
<dbReference type="InterPro" id="IPR007344">
    <property type="entry name" value="GrpB/CoaE"/>
</dbReference>
<keyword evidence="2" id="KW-1185">Reference proteome</keyword>
<sequence length="194" mass="21334">MTEPTAAHVRCLAARRALANAFEGAGLGLRRGVVDVAPASDAWARAFRDVHAILASDAPDSVAAIEHIGSTSVPGLAAKPILDIAIGVRPGTLLASLDEWLTGLGMLLRGDANDVRPDRMYGYELEPMIRLVNVHVLEYDSQGWRDYLTFRDHLRTHLDARDAYGALKRDLARQHPDDRLAYIDGKESFILARR</sequence>
<accession>A0ABU8L6L0</accession>
<reference evidence="1 2" key="1">
    <citation type="submission" date="2024-02" db="EMBL/GenBank/DDBJ databases">
        <authorList>
            <person name="Saticioglu I.B."/>
        </authorList>
    </citation>
    <scope>NUCLEOTIDE SEQUENCE [LARGE SCALE GENOMIC DNA]</scope>
    <source>
        <strain evidence="1 2">Mu-80</strain>
    </source>
</reference>
<protein>
    <submittedName>
        <fullName evidence="1">GrpB family protein</fullName>
    </submittedName>
</protein>
<gene>
    <name evidence="1" type="ORF">WDU99_01410</name>
</gene>
<dbReference type="InterPro" id="IPR043519">
    <property type="entry name" value="NT_sf"/>
</dbReference>
<dbReference type="SUPFAM" id="SSF81301">
    <property type="entry name" value="Nucleotidyltransferase"/>
    <property type="match status" value="1"/>
</dbReference>
<dbReference type="Gene3D" id="3.30.460.10">
    <property type="entry name" value="Beta Polymerase, domain 2"/>
    <property type="match status" value="1"/>
</dbReference>